<evidence type="ECO:0000313" key="3">
    <source>
        <dbReference type="EMBL" id="KAH9416271.1"/>
    </source>
</evidence>
<feature type="domain" description="AB hydrolase-1" evidence="1">
    <location>
        <begin position="303"/>
        <end position="382"/>
    </location>
</feature>
<evidence type="ECO:0000313" key="4">
    <source>
        <dbReference type="Proteomes" id="UP000887458"/>
    </source>
</evidence>
<feature type="domain" description="AB hydrolase-1" evidence="1">
    <location>
        <begin position="22"/>
        <end position="146"/>
    </location>
</feature>
<reference evidence="3 4" key="2">
    <citation type="journal article" date="2022" name="Mol. Biol. Evol.">
        <title>Comparative Genomics Reveals Insights into the Divergent Evolution of Astigmatic Mites and Household Pest Adaptations.</title>
        <authorList>
            <person name="Xiong Q."/>
            <person name="Wan A.T."/>
            <person name="Liu X."/>
            <person name="Fung C.S."/>
            <person name="Xiao X."/>
            <person name="Malainual N."/>
            <person name="Hou J."/>
            <person name="Wang L."/>
            <person name="Wang M."/>
            <person name="Yang K.Y."/>
            <person name="Cui Y."/>
            <person name="Leung E.L."/>
            <person name="Nong W."/>
            <person name="Shin S.K."/>
            <person name="Au S.W."/>
            <person name="Jeong K.Y."/>
            <person name="Chew F.T."/>
            <person name="Hui J.H."/>
            <person name="Leung T.F."/>
            <person name="Tungtrongchitr A."/>
            <person name="Zhong N."/>
            <person name="Liu Z."/>
            <person name="Tsui S.K."/>
        </authorList>
    </citation>
    <scope>NUCLEOTIDE SEQUENCE [LARGE SCALE GENOMIC DNA]</scope>
    <source>
        <strain evidence="3">Derp</strain>
    </source>
</reference>
<dbReference type="PANTHER" id="PTHR46331">
    <property type="entry name" value="VALACYCLOVIR HYDROLASE"/>
    <property type="match status" value="1"/>
</dbReference>
<sequence length="767" mass="89227">MSFIEIDGFKICYEKYGHGQVAVLIIPGAIGRASCDFDFQFDPDHPGCFDFNRFTFICVELIGWGRSCPPERPYGPTLLHDDADRCDRLMRKLGYNEYSIFGWCEGTKIAVIMAQKFVNNVKNLILQAPYIYHDDKMTEKLKIMRDFANWDARLRRQYKIIYNNNADRAEKLWQTYVDFMIEKYNDIYKDGLLGPKNENGHNQIVCPTMIFIGERDFFFTVEQCENFTKEFRNGKLIVYEGCGHFLQRRVITMMMRIDEFDIAYEKIGHGTDIVLFIPEALGTVQSQFQQQFDPDNDGCLDLDCFTFICIDLPGWGRSNNQERPYGPTILDDDAIRCDKLMNKLGYNEYSIYGFGLGGQIAIIMAKKIGSRIKSMILHATATYSDDKLIQNYRKFRDPDCWNDGGIMFRQLKHVYNNDLDRMAYDWNKYIDLAVNKFNEYYPDGLLIMDNQIQCPSLILYGDQDKFIDIEQINYLTNNLSNNRLIIFSKCGHHLNDEQPNKFKNIINEFNIYYEKFGHGNNIVLVIPGAIGTAQSDFDIQFNPKHSGCLDFERFTFICVDLPGWGRSIPPERPIGPNVIHDDADRCNELMEKLGYNEYSVYGWSEGSKVAIVMARKFGGTRIKSLIVQGLMTFHTDSASKHIMWSRDLQNWDIELLRKYEQAYGDDIDRVEDLWQRHLDLAIENYGRYYPQGLLGPVQDGLRKIECPTLVLHGDRDFFIELKHAEHIVANVPNSRLIRFPNCGHNLHQIEPIKFKQTLEKFILENNI</sequence>
<dbReference type="SUPFAM" id="SSF53474">
    <property type="entry name" value="alpha/beta-Hydrolases"/>
    <property type="match status" value="3"/>
</dbReference>
<organism evidence="3 4">
    <name type="scientific">Dermatophagoides pteronyssinus</name>
    <name type="common">European house dust mite</name>
    <dbReference type="NCBI Taxonomy" id="6956"/>
    <lineage>
        <taxon>Eukaryota</taxon>
        <taxon>Metazoa</taxon>
        <taxon>Ecdysozoa</taxon>
        <taxon>Arthropoda</taxon>
        <taxon>Chelicerata</taxon>
        <taxon>Arachnida</taxon>
        <taxon>Acari</taxon>
        <taxon>Acariformes</taxon>
        <taxon>Sarcoptiformes</taxon>
        <taxon>Astigmata</taxon>
        <taxon>Psoroptidia</taxon>
        <taxon>Analgoidea</taxon>
        <taxon>Pyroglyphidae</taxon>
        <taxon>Dermatophagoidinae</taxon>
        <taxon>Dermatophagoides</taxon>
    </lineage>
</organism>
<protein>
    <recommendedName>
        <fullName evidence="1 2">AB hydrolase-1 domain-containing protein</fullName>
    </recommendedName>
</protein>
<dbReference type="Proteomes" id="UP000887458">
    <property type="component" value="Unassembled WGS sequence"/>
</dbReference>
<gene>
    <name evidence="3" type="ORF">DERP_000771</name>
</gene>
<dbReference type="PANTHER" id="PTHR46331:SF2">
    <property type="entry name" value="VALACYCLOVIR HYDROLASE"/>
    <property type="match status" value="1"/>
</dbReference>
<evidence type="ECO:0000259" key="1">
    <source>
        <dbReference type="Pfam" id="PF00561"/>
    </source>
</evidence>
<dbReference type="Pfam" id="PF00561">
    <property type="entry name" value="Abhydrolase_1"/>
    <property type="match status" value="2"/>
</dbReference>
<name>A0ABQ8J127_DERPT</name>
<dbReference type="Pfam" id="PF12697">
    <property type="entry name" value="Abhydrolase_6"/>
    <property type="match status" value="1"/>
</dbReference>
<proteinExistence type="predicted"/>
<reference evidence="3 4" key="1">
    <citation type="journal article" date="2018" name="J. Allergy Clin. Immunol.">
        <title>High-quality assembly of Dermatophagoides pteronyssinus genome and transcriptome reveals a wide range of novel allergens.</title>
        <authorList>
            <person name="Liu X.Y."/>
            <person name="Yang K.Y."/>
            <person name="Wang M.Q."/>
            <person name="Kwok J.S."/>
            <person name="Zeng X."/>
            <person name="Yang Z."/>
            <person name="Xiao X.J."/>
            <person name="Lau C.P."/>
            <person name="Li Y."/>
            <person name="Huang Z.M."/>
            <person name="Ba J.G."/>
            <person name="Yim A.K."/>
            <person name="Ouyang C.Y."/>
            <person name="Ngai S.M."/>
            <person name="Chan T.F."/>
            <person name="Leung E.L."/>
            <person name="Liu L."/>
            <person name="Liu Z.G."/>
            <person name="Tsui S.K."/>
        </authorList>
    </citation>
    <scope>NUCLEOTIDE SEQUENCE [LARGE SCALE GENOMIC DNA]</scope>
    <source>
        <strain evidence="3">Derp</strain>
    </source>
</reference>
<dbReference type="Gene3D" id="3.40.50.1820">
    <property type="entry name" value="alpha/beta hydrolase"/>
    <property type="match status" value="3"/>
</dbReference>
<dbReference type="EMBL" id="NJHN03000095">
    <property type="protein sequence ID" value="KAH9416271.1"/>
    <property type="molecule type" value="Genomic_DNA"/>
</dbReference>
<dbReference type="InterPro" id="IPR000073">
    <property type="entry name" value="AB_hydrolase_1"/>
</dbReference>
<accession>A0ABQ8J127</accession>
<comment type="caution">
    <text evidence="3">The sequence shown here is derived from an EMBL/GenBank/DDBJ whole genome shotgun (WGS) entry which is preliminary data.</text>
</comment>
<keyword evidence="4" id="KW-1185">Reference proteome</keyword>
<evidence type="ECO:0000259" key="2">
    <source>
        <dbReference type="Pfam" id="PF12697"/>
    </source>
</evidence>
<feature type="domain" description="AB hydrolase-1" evidence="2">
    <location>
        <begin position="524"/>
        <end position="750"/>
    </location>
</feature>
<dbReference type="InterPro" id="IPR029058">
    <property type="entry name" value="AB_hydrolase_fold"/>
</dbReference>